<name>A0A3B1C107_9ZZZZ</name>
<accession>A0A3B1C107</accession>
<dbReference type="SUPFAM" id="SSF52172">
    <property type="entry name" value="CheY-like"/>
    <property type="match status" value="1"/>
</dbReference>
<evidence type="ECO:0000259" key="1">
    <source>
        <dbReference type="PROSITE" id="PS50110"/>
    </source>
</evidence>
<dbReference type="InterPro" id="IPR011006">
    <property type="entry name" value="CheY-like_superfamily"/>
</dbReference>
<feature type="domain" description="Response regulatory" evidence="1">
    <location>
        <begin position="5"/>
        <end position="44"/>
    </location>
</feature>
<organism evidence="2">
    <name type="scientific">hydrothermal vent metagenome</name>
    <dbReference type="NCBI Taxonomy" id="652676"/>
    <lineage>
        <taxon>unclassified sequences</taxon>
        <taxon>metagenomes</taxon>
        <taxon>ecological metagenomes</taxon>
    </lineage>
</organism>
<dbReference type="AlphaFoldDB" id="A0A3B1C107"/>
<reference evidence="2" key="1">
    <citation type="submission" date="2018-06" db="EMBL/GenBank/DDBJ databases">
        <authorList>
            <person name="Zhirakovskaya E."/>
        </authorList>
    </citation>
    <scope>NUCLEOTIDE SEQUENCE</scope>
</reference>
<gene>
    <name evidence="2" type="ORF">MNBD_NITROSPINAE04-508</name>
</gene>
<dbReference type="PROSITE" id="PS50110">
    <property type="entry name" value="RESPONSE_REGULATORY"/>
    <property type="match status" value="1"/>
</dbReference>
<protein>
    <recommendedName>
        <fullName evidence="1">Response regulatory domain-containing protein</fullName>
    </recommendedName>
</protein>
<proteinExistence type="predicted"/>
<feature type="non-terminal residue" evidence="2">
    <location>
        <position position="44"/>
    </location>
</feature>
<evidence type="ECO:0000313" key="2">
    <source>
        <dbReference type="EMBL" id="VAX24176.1"/>
    </source>
</evidence>
<dbReference type="InterPro" id="IPR001789">
    <property type="entry name" value="Sig_transdc_resp-reg_receiver"/>
</dbReference>
<dbReference type="EMBL" id="UOGA01000265">
    <property type="protein sequence ID" value="VAX24176.1"/>
    <property type="molecule type" value="Genomic_DNA"/>
</dbReference>
<dbReference type="GO" id="GO:0000160">
    <property type="term" value="P:phosphorelay signal transduction system"/>
    <property type="evidence" value="ECO:0007669"/>
    <property type="project" value="InterPro"/>
</dbReference>
<dbReference type="Gene3D" id="3.40.50.2300">
    <property type="match status" value="1"/>
</dbReference>
<sequence>MYKPRILIADDETTICSVLKRVLEKEGYLVNTCHDGDTAVKMAS</sequence>